<feature type="compositionally biased region" description="Basic and acidic residues" evidence="1">
    <location>
        <begin position="24"/>
        <end position="71"/>
    </location>
</feature>
<name>A0A196S8C4_BLAHN</name>
<dbReference type="AlphaFoldDB" id="A0A196S8C4"/>
<protein>
    <submittedName>
        <fullName evidence="2">Uncharacterized protein</fullName>
    </submittedName>
</protein>
<organism evidence="2 3">
    <name type="scientific">Blastocystis sp. subtype 1 (strain ATCC 50177 / NandII)</name>
    <dbReference type="NCBI Taxonomy" id="478820"/>
    <lineage>
        <taxon>Eukaryota</taxon>
        <taxon>Sar</taxon>
        <taxon>Stramenopiles</taxon>
        <taxon>Bigyra</taxon>
        <taxon>Opalozoa</taxon>
        <taxon>Opalinata</taxon>
        <taxon>Blastocystidae</taxon>
        <taxon>Blastocystis</taxon>
    </lineage>
</organism>
<dbReference type="PANTHER" id="PTHR24030">
    <property type="entry name" value="PROTEIN CMSS1"/>
    <property type="match status" value="1"/>
</dbReference>
<dbReference type="Gene3D" id="3.40.50.300">
    <property type="entry name" value="P-loop containing nucleotide triphosphate hydrolases"/>
    <property type="match status" value="1"/>
</dbReference>
<evidence type="ECO:0000313" key="2">
    <source>
        <dbReference type="EMBL" id="OAO12239.1"/>
    </source>
</evidence>
<reference evidence="2 3" key="1">
    <citation type="submission" date="2016-05" db="EMBL/GenBank/DDBJ databases">
        <title>Nuclear genome of Blastocystis sp. subtype 1 NandII.</title>
        <authorList>
            <person name="Gentekaki E."/>
            <person name="Curtis B."/>
            <person name="Stairs C."/>
            <person name="Eme L."/>
            <person name="Herman E."/>
            <person name="Klimes V."/>
            <person name="Arias M.C."/>
            <person name="Elias M."/>
            <person name="Hilliou F."/>
            <person name="Klute M."/>
            <person name="Malik S.-B."/>
            <person name="Pightling A."/>
            <person name="Rachubinski R."/>
            <person name="Salas D."/>
            <person name="Schlacht A."/>
            <person name="Suga H."/>
            <person name="Archibald J."/>
            <person name="Ball S.G."/>
            <person name="Clark G."/>
            <person name="Dacks J."/>
            <person name="Van Der Giezen M."/>
            <person name="Tsaousis A."/>
            <person name="Roger A."/>
        </authorList>
    </citation>
    <scope>NUCLEOTIDE SEQUENCE [LARGE SCALE GENOMIC DNA]</scope>
    <source>
        <strain evidence="3">ATCC 50177 / NandII</strain>
    </source>
</reference>
<dbReference type="Proteomes" id="UP000078348">
    <property type="component" value="Unassembled WGS sequence"/>
</dbReference>
<keyword evidence="3" id="KW-1185">Reference proteome</keyword>
<accession>A0A196S8C4</accession>
<dbReference type="STRING" id="478820.A0A196S8C4"/>
<dbReference type="Pfam" id="PF14617">
    <property type="entry name" value="CMS1"/>
    <property type="match status" value="1"/>
</dbReference>
<gene>
    <name evidence="2" type="ORF">AV274_6119</name>
</gene>
<proteinExistence type="predicted"/>
<feature type="region of interest" description="Disordered" evidence="1">
    <location>
        <begin position="1"/>
        <end position="75"/>
    </location>
</feature>
<dbReference type="GO" id="GO:0005634">
    <property type="term" value="C:nucleus"/>
    <property type="evidence" value="ECO:0007669"/>
    <property type="project" value="TreeGrafter"/>
</dbReference>
<evidence type="ECO:0000256" key="1">
    <source>
        <dbReference type="SAM" id="MobiDB-lite"/>
    </source>
</evidence>
<comment type="caution">
    <text evidence="2">The sequence shown here is derived from an EMBL/GenBank/DDBJ whole genome shotgun (WGS) entry which is preliminary data.</text>
</comment>
<dbReference type="GO" id="GO:0030686">
    <property type="term" value="C:90S preribosome"/>
    <property type="evidence" value="ECO:0007669"/>
    <property type="project" value="TreeGrafter"/>
</dbReference>
<dbReference type="PANTHER" id="PTHR24030:SF0">
    <property type="entry name" value="PROTEIN CMSS1"/>
    <property type="match status" value="1"/>
</dbReference>
<evidence type="ECO:0000313" key="3">
    <source>
        <dbReference type="Proteomes" id="UP000078348"/>
    </source>
</evidence>
<dbReference type="OrthoDB" id="1929311at2759"/>
<dbReference type="EMBL" id="LXWW01000558">
    <property type="protein sequence ID" value="OAO12239.1"/>
    <property type="molecule type" value="Genomic_DNA"/>
</dbReference>
<dbReference type="InterPro" id="IPR027417">
    <property type="entry name" value="P-loop_NTPase"/>
</dbReference>
<sequence>MPKESEYTADSDSDAYVLSDNDVNDQKKVEGDEVAEKKEESRKRDRVDDAKQKKKEKFAEMKKRRKERNEQNRITFNTTTMSPMEQAAYFWSYILVENGNKQFDENGIEFPFEEKYILSCSQPHEDAAFLPRVKELIPEWKSEIVQKQKTGSAKKGSPSVLILCISAIRCTELLKELADLRVFIPKLFGKHIKVDEQKKALNRVTPIAIGVPNRTLRLVEDGVLDLSNLSMLIVDMKENEKTMNVLSLKETRDAFAKLYMKFIHNGVIHDTTKVVFW</sequence>
<dbReference type="InterPro" id="IPR032704">
    <property type="entry name" value="Cms1"/>
</dbReference>